<accession>A0A1I6JRJ5</accession>
<name>A0A1I6JRJ5_9SPHN</name>
<dbReference type="AlphaFoldDB" id="A0A1I6JRJ5"/>
<sequence>MIALLAPRKNTKPGKLTGAVLRIRSEALEKVRVRCSKPLESGEMLWVGSRVLGAA</sequence>
<evidence type="ECO:0000313" key="2">
    <source>
        <dbReference type="Proteomes" id="UP000198824"/>
    </source>
</evidence>
<dbReference type="EMBL" id="FOZG01000001">
    <property type="protein sequence ID" value="SFR81538.1"/>
    <property type="molecule type" value="Genomic_DNA"/>
</dbReference>
<evidence type="ECO:0000313" key="1">
    <source>
        <dbReference type="EMBL" id="SFR81538.1"/>
    </source>
</evidence>
<organism evidence="1 2">
    <name type="scientific">Sphingomonas jatrophae</name>
    <dbReference type="NCBI Taxonomy" id="1166337"/>
    <lineage>
        <taxon>Bacteria</taxon>
        <taxon>Pseudomonadati</taxon>
        <taxon>Pseudomonadota</taxon>
        <taxon>Alphaproteobacteria</taxon>
        <taxon>Sphingomonadales</taxon>
        <taxon>Sphingomonadaceae</taxon>
        <taxon>Sphingomonas</taxon>
    </lineage>
</organism>
<reference evidence="1 2" key="1">
    <citation type="submission" date="2016-10" db="EMBL/GenBank/DDBJ databases">
        <authorList>
            <person name="de Groot N.N."/>
        </authorList>
    </citation>
    <scope>NUCLEOTIDE SEQUENCE [LARGE SCALE GENOMIC DNA]</scope>
    <source>
        <strain evidence="1 2">S5-249</strain>
    </source>
</reference>
<dbReference type="Proteomes" id="UP000198824">
    <property type="component" value="Unassembled WGS sequence"/>
</dbReference>
<keyword evidence="2" id="KW-1185">Reference proteome</keyword>
<protein>
    <submittedName>
        <fullName evidence="1">Uncharacterized protein</fullName>
    </submittedName>
</protein>
<gene>
    <name evidence="1" type="ORF">SAMN05192580_0720</name>
</gene>
<proteinExistence type="predicted"/>